<protein>
    <submittedName>
        <fullName evidence="2">Uncharacterized protein</fullName>
    </submittedName>
</protein>
<evidence type="ECO:0000313" key="2">
    <source>
        <dbReference type="EMBL" id="SJL05251.1"/>
    </source>
</evidence>
<sequence>MFTCPLSKMLEMIALFVYQLKASIISDTMLTISVLIFIKITLFLLDNSFDYHYHLHILIFKDDGDDNNFISFKIVRDINDSSIMSACIDSKYPPSTITSTIISTSLFSKLLEIIPLFNSPLDITITSDSLSNSTDLIPIKNLPFIAQCLLLLTLSSLHPYF</sequence>
<keyword evidence="1" id="KW-0812">Transmembrane</keyword>
<keyword evidence="1" id="KW-1133">Transmembrane helix</keyword>
<reference evidence="3" key="1">
    <citation type="journal article" date="2017" name="Nat. Ecol. Evol.">
        <title>Genome expansion and lineage-specific genetic innovations in the forest pathogenic fungi Armillaria.</title>
        <authorList>
            <person name="Sipos G."/>
            <person name="Prasanna A.N."/>
            <person name="Walter M.C."/>
            <person name="O'Connor E."/>
            <person name="Balint B."/>
            <person name="Krizsan K."/>
            <person name="Kiss B."/>
            <person name="Hess J."/>
            <person name="Varga T."/>
            <person name="Slot J."/>
            <person name="Riley R."/>
            <person name="Boka B."/>
            <person name="Rigling D."/>
            <person name="Barry K."/>
            <person name="Lee J."/>
            <person name="Mihaltcheva S."/>
            <person name="LaButti K."/>
            <person name="Lipzen A."/>
            <person name="Waldron R."/>
            <person name="Moloney N.M."/>
            <person name="Sperisen C."/>
            <person name="Kredics L."/>
            <person name="Vagvoelgyi C."/>
            <person name="Patrignani A."/>
            <person name="Fitzpatrick D."/>
            <person name="Nagy I."/>
            <person name="Doyle S."/>
            <person name="Anderson J.B."/>
            <person name="Grigoriev I.V."/>
            <person name="Gueldener U."/>
            <person name="Muensterkoetter M."/>
            <person name="Nagy L.G."/>
        </authorList>
    </citation>
    <scope>NUCLEOTIDE SEQUENCE [LARGE SCALE GENOMIC DNA]</scope>
    <source>
        <strain evidence="3">C18/9</strain>
    </source>
</reference>
<gene>
    <name evidence="2" type="ORF">ARMOST_08617</name>
</gene>
<dbReference type="EMBL" id="FUEG01000006">
    <property type="protein sequence ID" value="SJL05251.1"/>
    <property type="molecule type" value="Genomic_DNA"/>
</dbReference>
<organism evidence="2 3">
    <name type="scientific">Armillaria ostoyae</name>
    <name type="common">Armillaria root rot fungus</name>
    <dbReference type="NCBI Taxonomy" id="47428"/>
    <lineage>
        <taxon>Eukaryota</taxon>
        <taxon>Fungi</taxon>
        <taxon>Dikarya</taxon>
        <taxon>Basidiomycota</taxon>
        <taxon>Agaricomycotina</taxon>
        <taxon>Agaricomycetes</taxon>
        <taxon>Agaricomycetidae</taxon>
        <taxon>Agaricales</taxon>
        <taxon>Marasmiineae</taxon>
        <taxon>Physalacriaceae</taxon>
        <taxon>Armillaria</taxon>
    </lineage>
</organism>
<dbReference type="Proteomes" id="UP000219338">
    <property type="component" value="Unassembled WGS sequence"/>
</dbReference>
<accession>A0A284R951</accession>
<feature type="transmembrane region" description="Helical" evidence="1">
    <location>
        <begin position="20"/>
        <end position="45"/>
    </location>
</feature>
<keyword evidence="3" id="KW-1185">Reference proteome</keyword>
<name>A0A284R951_ARMOS</name>
<keyword evidence="1" id="KW-0472">Membrane</keyword>
<dbReference type="AlphaFoldDB" id="A0A284R951"/>
<proteinExistence type="predicted"/>
<evidence type="ECO:0000256" key="1">
    <source>
        <dbReference type="SAM" id="Phobius"/>
    </source>
</evidence>
<evidence type="ECO:0000313" key="3">
    <source>
        <dbReference type="Proteomes" id="UP000219338"/>
    </source>
</evidence>